<dbReference type="GO" id="GO:0003824">
    <property type="term" value="F:catalytic activity"/>
    <property type="evidence" value="ECO:0007669"/>
    <property type="project" value="InterPro"/>
</dbReference>
<feature type="non-terminal residue" evidence="2">
    <location>
        <position position="68"/>
    </location>
</feature>
<evidence type="ECO:0000259" key="1">
    <source>
        <dbReference type="Pfam" id="PF13802"/>
    </source>
</evidence>
<dbReference type="Gene3D" id="2.60.40.1760">
    <property type="entry name" value="glycosyl hydrolase (family 31)"/>
    <property type="match status" value="1"/>
</dbReference>
<dbReference type="SUPFAM" id="SSF74650">
    <property type="entry name" value="Galactose mutarotase-like"/>
    <property type="match status" value="1"/>
</dbReference>
<feature type="non-terminal residue" evidence="2">
    <location>
        <position position="1"/>
    </location>
</feature>
<gene>
    <name evidence="2" type="ORF">Q604_UNBC01295G0001</name>
</gene>
<feature type="domain" description="Glycoside hydrolase family 31 N-terminal" evidence="1">
    <location>
        <begin position="3"/>
        <end position="55"/>
    </location>
</feature>
<dbReference type="GO" id="GO:0030246">
    <property type="term" value="F:carbohydrate binding"/>
    <property type="evidence" value="ECO:0007669"/>
    <property type="project" value="InterPro"/>
</dbReference>
<sequence>KAYEGERVYGLGQHQHGRLDHKGLVIDLVQRNTEVNIPFYLSNRGYGFLWNNPAVGRVEFSDDATRWG</sequence>
<dbReference type="CDD" id="cd14752">
    <property type="entry name" value="GH31_N"/>
    <property type="match status" value="1"/>
</dbReference>
<name>W1YU39_9ZZZZ</name>
<accession>W1YU39</accession>
<dbReference type="InterPro" id="IPR025887">
    <property type="entry name" value="Glyco_hydro_31_N_dom"/>
</dbReference>
<evidence type="ECO:0000313" key="2">
    <source>
        <dbReference type="EMBL" id="ETJ44709.1"/>
    </source>
</evidence>
<dbReference type="InterPro" id="IPR011013">
    <property type="entry name" value="Gal_mutarotase_sf_dom"/>
</dbReference>
<proteinExistence type="predicted"/>
<dbReference type="AlphaFoldDB" id="W1YU39"/>
<organism evidence="2">
    <name type="scientific">human gut metagenome</name>
    <dbReference type="NCBI Taxonomy" id="408170"/>
    <lineage>
        <taxon>unclassified sequences</taxon>
        <taxon>metagenomes</taxon>
        <taxon>organismal metagenomes</taxon>
    </lineage>
</organism>
<protein>
    <submittedName>
        <fullName evidence="2">Alpha glucosidase</fullName>
    </submittedName>
</protein>
<comment type="caution">
    <text evidence="2">The sequence shown here is derived from an EMBL/GenBank/DDBJ whole genome shotgun (WGS) entry which is preliminary data.</text>
</comment>
<dbReference type="Pfam" id="PF13802">
    <property type="entry name" value="Gal_mutarotas_2"/>
    <property type="match status" value="1"/>
</dbReference>
<dbReference type="EMBL" id="AZMM01001295">
    <property type="protein sequence ID" value="ETJ44709.1"/>
    <property type="molecule type" value="Genomic_DNA"/>
</dbReference>
<reference evidence="2" key="1">
    <citation type="submission" date="2013-12" db="EMBL/GenBank/DDBJ databases">
        <title>A Varibaculum cambriense genome reconstructed from a premature infant gut community with otherwise low bacterial novelty that shifts toward anaerobic metabolism during the third week of life.</title>
        <authorList>
            <person name="Brown C.T."/>
            <person name="Sharon I."/>
            <person name="Thomas B.C."/>
            <person name="Castelle C.J."/>
            <person name="Morowitz M.J."/>
            <person name="Banfield J.F."/>
        </authorList>
    </citation>
    <scope>NUCLEOTIDE SEQUENCE</scope>
</reference>
<dbReference type="GO" id="GO:0005975">
    <property type="term" value="P:carbohydrate metabolic process"/>
    <property type="evidence" value="ECO:0007669"/>
    <property type="project" value="InterPro"/>
</dbReference>